<evidence type="ECO:0000313" key="5">
    <source>
        <dbReference type="EMBL" id="GAN37424.1"/>
    </source>
</evidence>
<feature type="domain" description="HTH gntR-type" evidence="4">
    <location>
        <begin position="3"/>
        <end position="71"/>
    </location>
</feature>
<evidence type="ECO:0000259" key="4">
    <source>
        <dbReference type="PROSITE" id="PS50949"/>
    </source>
</evidence>
<reference evidence="6" key="1">
    <citation type="submission" date="2014-05" db="EMBL/GenBank/DDBJ databases">
        <title>Whole genome sequencing of Lactobacillus casei NRIC0644.</title>
        <authorList>
            <person name="Atarashi H."/>
            <person name="Yoshida Y."/>
            <person name="Fujimura S."/>
            <person name="Tanaka N."/>
            <person name="Shiwa Y."/>
            <person name="Yoshikawa H."/>
            <person name="Okada S."/>
            <person name="Nakagawa J."/>
        </authorList>
    </citation>
    <scope>NUCLEOTIDE SEQUENCE [LARGE SCALE GENOMIC DNA]</scope>
    <source>
        <strain evidence="6">NRIC0644</strain>
    </source>
</reference>
<keyword evidence="3" id="KW-0804">Transcription</keyword>
<dbReference type="SMART" id="SM00345">
    <property type="entry name" value="HTH_GNTR"/>
    <property type="match status" value="1"/>
</dbReference>
<dbReference type="Pfam" id="PF00392">
    <property type="entry name" value="GntR"/>
    <property type="match status" value="1"/>
</dbReference>
<protein>
    <submittedName>
        <fullName evidence="5">Histidine utilization repressor</fullName>
    </submittedName>
</protein>
<dbReference type="InterPro" id="IPR028978">
    <property type="entry name" value="Chorismate_lyase_/UTRA_dom_sf"/>
</dbReference>
<sequence>MTKPKYQEIADVLISELDQGRLNQGDRFYSEAELKSRFDVSSTTAVKVLNLLQTENRVTRIKGRGTFVAKESHRRVVYLTDLNMAKTEPEWTKVLSVAFGDDPVVRQNLRLADKEAYVVIKRLRMIGDQAVQYTVNNINAAYINTDQISHPEAFLSVYQRIRDDSRLDPYKLPYTQRNLAGTIDAALVTAYFPERPEQQTFIQQFRQTYLPFDAASHLEYAISYKLPEFWGLQTDSTYGFIEPEL</sequence>
<dbReference type="PROSITE" id="PS50949">
    <property type="entry name" value="HTH_GNTR"/>
    <property type="match status" value="1"/>
</dbReference>
<evidence type="ECO:0000256" key="2">
    <source>
        <dbReference type="ARBA" id="ARBA00023125"/>
    </source>
</evidence>
<dbReference type="InterPro" id="IPR036388">
    <property type="entry name" value="WH-like_DNA-bd_sf"/>
</dbReference>
<dbReference type="PANTHER" id="PTHR44846">
    <property type="entry name" value="MANNOSYL-D-GLYCERATE TRANSPORT/METABOLISM SYSTEM REPRESSOR MNGR-RELATED"/>
    <property type="match status" value="1"/>
</dbReference>
<dbReference type="SUPFAM" id="SSF64288">
    <property type="entry name" value="Chorismate lyase-like"/>
    <property type="match status" value="1"/>
</dbReference>
<dbReference type="Proteomes" id="UP000032552">
    <property type="component" value="Unassembled WGS sequence"/>
</dbReference>
<name>A0A0C9PYZ0_LACPA</name>
<organism evidence="5 6">
    <name type="scientific">Lacticaseibacillus paracasei NRIC 0644</name>
    <dbReference type="NCBI Taxonomy" id="1435038"/>
    <lineage>
        <taxon>Bacteria</taxon>
        <taxon>Bacillati</taxon>
        <taxon>Bacillota</taxon>
        <taxon>Bacilli</taxon>
        <taxon>Lactobacillales</taxon>
        <taxon>Lactobacillaceae</taxon>
        <taxon>Lacticaseibacillus</taxon>
    </lineage>
</organism>
<evidence type="ECO:0000313" key="6">
    <source>
        <dbReference type="Proteomes" id="UP000032552"/>
    </source>
</evidence>
<accession>A0A0C9PYZ0</accession>
<dbReference type="GO" id="GO:0045892">
    <property type="term" value="P:negative regulation of DNA-templated transcription"/>
    <property type="evidence" value="ECO:0007669"/>
    <property type="project" value="TreeGrafter"/>
</dbReference>
<dbReference type="EMBL" id="BAYM01000158">
    <property type="protein sequence ID" value="GAN37424.1"/>
    <property type="molecule type" value="Genomic_DNA"/>
</dbReference>
<dbReference type="Gene3D" id="1.10.10.10">
    <property type="entry name" value="Winged helix-like DNA-binding domain superfamily/Winged helix DNA-binding domain"/>
    <property type="match status" value="1"/>
</dbReference>
<dbReference type="SUPFAM" id="SSF46785">
    <property type="entry name" value="Winged helix' DNA-binding domain"/>
    <property type="match status" value="1"/>
</dbReference>
<evidence type="ECO:0000256" key="1">
    <source>
        <dbReference type="ARBA" id="ARBA00023015"/>
    </source>
</evidence>
<keyword evidence="1" id="KW-0805">Transcription regulation</keyword>
<dbReference type="PANTHER" id="PTHR44846:SF17">
    <property type="entry name" value="GNTR-FAMILY TRANSCRIPTIONAL REGULATOR"/>
    <property type="match status" value="1"/>
</dbReference>
<keyword evidence="2" id="KW-0238">DNA-binding</keyword>
<dbReference type="Gene3D" id="3.40.1410.10">
    <property type="entry name" value="Chorismate lyase-like"/>
    <property type="match status" value="1"/>
</dbReference>
<proteinExistence type="predicted"/>
<gene>
    <name evidence="5" type="ORF">LC0644_2013</name>
</gene>
<dbReference type="InterPro" id="IPR036390">
    <property type="entry name" value="WH_DNA-bd_sf"/>
</dbReference>
<dbReference type="InterPro" id="IPR050679">
    <property type="entry name" value="Bact_HTH_transcr_reg"/>
</dbReference>
<evidence type="ECO:0000256" key="3">
    <source>
        <dbReference type="ARBA" id="ARBA00023163"/>
    </source>
</evidence>
<dbReference type="CDD" id="cd07377">
    <property type="entry name" value="WHTH_GntR"/>
    <property type="match status" value="1"/>
</dbReference>
<dbReference type="RefSeq" id="WP_003585729.1">
    <property type="nucleotide sequence ID" value="NZ_BAYM01000158.1"/>
</dbReference>
<comment type="caution">
    <text evidence="5">The sequence shown here is derived from an EMBL/GenBank/DDBJ whole genome shotgun (WGS) entry which is preliminary data.</text>
</comment>
<dbReference type="AlphaFoldDB" id="A0A0C9PYZ0"/>
<dbReference type="GO" id="GO:0003700">
    <property type="term" value="F:DNA-binding transcription factor activity"/>
    <property type="evidence" value="ECO:0007669"/>
    <property type="project" value="InterPro"/>
</dbReference>
<dbReference type="InterPro" id="IPR000524">
    <property type="entry name" value="Tscrpt_reg_HTH_GntR"/>
</dbReference>
<dbReference type="GO" id="GO:0003677">
    <property type="term" value="F:DNA binding"/>
    <property type="evidence" value="ECO:0007669"/>
    <property type="project" value="UniProtKB-KW"/>
</dbReference>